<evidence type="ECO:0000259" key="4">
    <source>
        <dbReference type="Pfam" id="PF00733"/>
    </source>
</evidence>
<dbReference type="SUPFAM" id="SSF52402">
    <property type="entry name" value="Adenine nucleotide alpha hydrolases-like"/>
    <property type="match status" value="1"/>
</dbReference>
<dbReference type="RefSeq" id="WP_144893423.1">
    <property type="nucleotide sequence ID" value="NZ_CP042218.1"/>
</dbReference>
<dbReference type="Gene3D" id="3.40.50.620">
    <property type="entry name" value="HUPs"/>
    <property type="match status" value="2"/>
</dbReference>
<reference evidence="5 6" key="1">
    <citation type="submission" date="2019-07" db="EMBL/GenBank/DDBJ databases">
        <title>Full genome sequence of Luteimonas sp. Gr-4.</title>
        <authorList>
            <person name="Im W.-T."/>
        </authorList>
    </citation>
    <scope>NUCLEOTIDE SEQUENCE [LARGE SCALE GENOMIC DNA]</scope>
    <source>
        <strain evidence="5 6">Gr-4</strain>
    </source>
</reference>
<evidence type="ECO:0000313" key="6">
    <source>
        <dbReference type="Proteomes" id="UP000316584"/>
    </source>
</evidence>
<dbReference type="AlphaFoldDB" id="A0A518N6N6"/>
<organism evidence="5 6">
    <name type="scientific">Luteimonas granuli</name>
    <dbReference type="NCBI Taxonomy" id="1176533"/>
    <lineage>
        <taxon>Bacteria</taxon>
        <taxon>Pseudomonadati</taxon>
        <taxon>Pseudomonadota</taxon>
        <taxon>Gammaproteobacteria</taxon>
        <taxon>Lysobacterales</taxon>
        <taxon>Lysobacteraceae</taxon>
        <taxon>Luteimonas</taxon>
    </lineage>
</organism>
<evidence type="ECO:0000313" key="5">
    <source>
        <dbReference type="EMBL" id="QDW67581.1"/>
    </source>
</evidence>
<dbReference type="EMBL" id="CP042218">
    <property type="protein sequence ID" value="QDW67581.1"/>
    <property type="molecule type" value="Genomic_DNA"/>
</dbReference>
<dbReference type="PANTHER" id="PTHR43284">
    <property type="entry name" value="ASPARAGINE SYNTHETASE (GLUTAMINE-HYDROLYZING)"/>
    <property type="match status" value="1"/>
</dbReference>
<dbReference type="GO" id="GO:0004066">
    <property type="term" value="F:asparagine synthase (glutamine-hydrolyzing) activity"/>
    <property type="evidence" value="ECO:0007669"/>
    <property type="project" value="UniProtKB-EC"/>
</dbReference>
<dbReference type="CDD" id="cd01991">
    <property type="entry name" value="Asn_synthase_B_C"/>
    <property type="match status" value="1"/>
</dbReference>
<dbReference type="InterPro" id="IPR001962">
    <property type="entry name" value="Asn_synthase"/>
</dbReference>
<accession>A0A518N6N6</accession>
<dbReference type="OrthoDB" id="7053173at2"/>
<evidence type="ECO:0000256" key="3">
    <source>
        <dbReference type="ARBA" id="ARBA00048741"/>
    </source>
</evidence>
<protein>
    <recommendedName>
        <fullName evidence="2">asparagine synthase (glutamine-hydrolyzing)</fullName>
        <ecNumber evidence="2">6.3.5.4</ecNumber>
    </recommendedName>
</protein>
<keyword evidence="6" id="KW-1185">Reference proteome</keyword>
<gene>
    <name evidence="5" type="ORF">FPZ22_12400</name>
</gene>
<sequence>MGYHYIALVGSDTSGSPPWPDEEQVRSLRGQGMQSVFSAGPAVLFASPETPVLPVPGGVVIGHLFARDGSPAKPDGLPGLASQERFATHLLTEYWGEYLLLQVATGLATGLRILREPSGGVPCLYSFEKAVGFVTSDISLATGLGLARRRVDWSFIAQAVAYPHLQTARTGLSGLQELLPGCSLTWSSGRAEVRDAWLPWAFVREPHRHHDPREAAAEIRTTIASVVRAWAETDRNIMVELSGGLDSSIVAMSLRGTSAEVTCCTMVTPVPGADERPYAREVADALGVELHVETLGFGNARFDFTPPVLTARPRMSVLQFVAHEAVHVAACKHGSTSFFSGGGGDTVFSYLQGPVPAADAFRERGVRAAVTAIQHLSMLHQCTYWKAGWLTLRKLLRGSKIPCKADTSLLAPSFAVPDVHHPWFAVPPEEILPGDQERIADLAGTQVFRESAPRGSTHWLRLPLLSQPVVEACLKAPTWMWIAGGENRALARSAFADLLPRNVLERRSKGTFMNYYGAIYQRNKRQMRDYLLTGHLRERGLLQPIALETFVDTSLPPRDTSFMRVFDLCMIENWIRHQG</sequence>
<evidence type="ECO:0000256" key="2">
    <source>
        <dbReference type="ARBA" id="ARBA00012737"/>
    </source>
</evidence>
<dbReference type="PANTHER" id="PTHR43284:SF1">
    <property type="entry name" value="ASPARAGINE SYNTHETASE"/>
    <property type="match status" value="1"/>
</dbReference>
<feature type="domain" description="Asparagine synthetase" evidence="4">
    <location>
        <begin position="219"/>
        <end position="575"/>
    </location>
</feature>
<proteinExistence type="predicted"/>
<dbReference type="KEGG" id="lug:FPZ22_12400"/>
<dbReference type="InterPro" id="IPR014729">
    <property type="entry name" value="Rossmann-like_a/b/a_fold"/>
</dbReference>
<dbReference type="InterPro" id="IPR051786">
    <property type="entry name" value="ASN_synthetase/amidase"/>
</dbReference>
<dbReference type="EC" id="6.3.5.4" evidence="2"/>
<comment type="pathway">
    <text evidence="1">Amino-acid biosynthesis; L-asparagine biosynthesis; L-asparagine from L-aspartate (L-Gln route): step 1/1.</text>
</comment>
<dbReference type="Proteomes" id="UP000316584">
    <property type="component" value="Chromosome"/>
</dbReference>
<name>A0A518N6N6_9GAMM</name>
<dbReference type="GO" id="GO:0006529">
    <property type="term" value="P:asparagine biosynthetic process"/>
    <property type="evidence" value="ECO:0007669"/>
    <property type="project" value="InterPro"/>
</dbReference>
<dbReference type="Pfam" id="PF00733">
    <property type="entry name" value="Asn_synthase"/>
    <property type="match status" value="1"/>
</dbReference>
<evidence type="ECO:0000256" key="1">
    <source>
        <dbReference type="ARBA" id="ARBA00005187"/>
    </source>
</evidence>
<comment type="catalytic activity">
    <reaction evidence="3">
        <text>L-aspartate + L-glutamine + ATP + H2O = L-asparagine + L-glutamate + AMP + diphosphate + H(+)</text>
        <dbReference type="Rhea" id="RHEA:12228"/>
        <dbReference type="ChEBI" id="CHEBI:15377"/>
        <dbReference type="ChEBI" id="CHEBI:15378"/>
        <dbReference type="ChEBI" id="CHEBI:29985"/>
        <dbReference type="ChEBI" id="CHEBI:29991"/>
        <dbReference type="ChEBI" id="CHEBI:30616"/>
        <dbReference type="ChEBI" id="CHEBI:33019"/>
        <dbReference type="ChEBI" id="CHEBI:58048"/>
        <dbReference type="ChEBI" id="CHEBI:58359"/>
        <dbReference type="ChEBI" id="CHEBI:456215"/>
        <dbReference type="EC" id="6.3.5.4"/>
    </reaction>
</comment>